<evidence type="ECO:0000256" key="9">
    <source>
        <dbReference type="SAM" id="SignalP"/>
    </source>
</evidence>
<dbReference type="PANTHER" id="PTHR13334">
    <property type="entry name" value="MITOCHONDRIAL 28S RIBOSOMAL PROTEIN S10"/>
    <property type="match status" value="1"/>
</dbReference>
<dbReference type="SMART" id="SM01403">
    <property type="entry name" value="Ribosomal_S10"/>
    <property type="match status" value="1"/>
</dbReference>
<name>A0A8J9ZVE9_BRALA</name>
<evidence type="ECO:0000256" key="7">
    <source>
        <dbReference type="ARBA" id="ARBA00035544"/>
    </source>
</evidence>
<dbReference type="InterPro" id="IPR036838">
    <property type="entry name" value="Ribosomal_uS10_dom_sf"/>
</dbReference>
<evidence type="ECO:0000256" key="6">
    <source>
        <dbReference type="ARBA" id="ARBA00035261"/>
    </source>
</evidence>
<dbReference type="InterPro" id="IPR001848">
    <property type="entry name" value="Ribosomal_uS10"/>
</dbReference>
<dbReference type="GO" id="GO:0006412">
    <property type="term" value="P:translation"/>
    <property type="evidence" value="ECO:0007669"/>
    <property type="project" value="InterPro"/>
</dbReference>
<dbReference type="SUPFAM" id="SSF54999">
    <property type="entry name" value="Ribosomal protein S10"/>
    <property type="match status" value="1"/>
</dbReference>
<keyword evidence="4" id="KW-0496">Mitochondrion</keyword>
<dbReference type="AlphaFoldDB" id="A0A8J9ZVE9"/>
<dbReference type="InterPro" id="IPR027486">
    <property type="entry name" value="Ribosomal_uS10_dom"/>
</dbReference>
<feature type="region of interest" description="Disordered" evidence="8">
    <location>
        <begin position="183"/>
        <end position="204"/>
    </location>
</feature>
<keyword evidence="5" id="KW-0687">Ribonucleoprotein</keyword>
<keyword evidence="3" id="KW-0689">Ribosomal protein</keyword>
<dbReference type="GO" id="GO:0003735">
    <property type="term" value="F:structural constituent of ribosome"/>
    <property type="evidence" value="ECO:0007669"/>
    <property type="project" value="InterPro"/>
</dbReference>
<dbReference type="EMBL" id="OV696689">
    <property type="protein sequence ID" value="CAH1261938.1"/>
    <property type="molecule type" value="Genomic_DNA"/>
</dbReference>
<evidence type="ECO:0000256" key="8">
    <source>
        <dbReference type="SAM" id="MobiDB-lite"/>
    </source>
</evidence>
<organism evidence="11 12">
    <name type="scientific">Branchiostoma lanceolatum</name>
    <name type="common">Common lancelet</name>
    <name type="synonym">Amphioxus lanceolatum</name>
    <dbReference type="NCBI Taxonomy" id="7740"/>
    <lineage>
        <taxon>Eukaryota</taxon>
        <taxon>Metazoa</taxon>
        <taxon>Chordata</taxon>
        <taxon>Cephalochordata</taxon>
        <taxon>Leptocardii</taxon>
        <taxon>Amphioxiformes</taxon>
        <taxon>Branchiostomatidae</taxon>
        <taxon>Branchiostoma</taxon>
    </lineage>
</organism>
<dbReference type="Pfam" id="PF00338">
    <property type="entry name" value="Ribosomal_S10"/>
    <property type="match status" value="1"/>
</dbReference>
<reference evidence="11" key="1">
    <citation type="submission" date="2022-01" db="EMBL/GenBank/DDBJ databases">
        <authorList>
            <person name="Braso-Vives M."/>
        </authorList>
    </citation>
    <scope>NUCLEOTIDE SEQUENCE</scope>
</reference>
<keyword evidence="9" id="KW-0732">Signal</keyword>
<evidence type="ECO:0000313" key="12">
    <source>
        <dbReference type="Proteomes" id="UP000838412"/>
    </source>
</evidence>
<evidence type="ECO:0000256" key="4">
    <source>
        <dbReference type="ARBA" id="ARBA00023128"/>
    </source>
</evidence>
<dbReference type="Proteomes" id="UP000838412">
    <property type="component" value="Chromosome 4"/>
</dbReference>
<gene>
    <name evidence="11" type="primary">MRPS10</name>
    <name evidence="11" type="ORF">BLAG_LOCUS17215</name>
</gene>
<dbReference type="OrthoDB" id="366214at2759"/>
<accession>A0A8J9ZVE9</accession>
<evidence type="ECO:0000256" key="1">
    <source>
        <dbReference type="ARBA" id="ARBA00004173"/>
    </source>
</evidence>
<dbReference type="HAMAP" id="MF_00508">
    <property type="entry name" value="Ribosomal_uS10"/>
    <property type="match status" value="1"/>
</dbReference>
<evidence type="ECO:0000256" key="2">
    <source>
        <dbReference type="ARBA" id="ARBA00007102"/>
    </source>
</evidence>
<evidence type="ECO:0000313" key="11">
    <source>
        <dbReference type="EMBL" id="CAH1261938.1"/>
    </source>
</evidence>
<sequence>MAAPCGILAFRVSALLAGRSSAQRLAHGTTKTAENYLRYFSKKAAPTTVTVFQPSLCYSSSTSQLVETTDEPDVLYKRIALLCKGHEEAVLDSYEQFVSMAAKELGLKLEKIHRPRRTYDRITLLKSVHVHKKAKVQYEIRTHYRVFHFKHLTGSTSNVFLEYVQRNLPEGVAMEVKKTALEKLPEELKPSETQPETAPAEASP</sequence>
<evidence type="ECO:0000256" key="3">
    <source>
        <dbReference type="ARBA" id="ARBA00022980"/>
    </source>
</evidence>
<dbReference type="PANTHER" id="PTHR13334:SF4">
    <property type="entry name" value="SMALL RIBOSOMAL SUBUNIT PROTEIN US10M"/>
    <property type="match status" value="1"/>
</dbReference>
<feature type="signal peptide" evidence="9">
    <location>
        <begin position="1"/>
        <end position="22"/>
    </location>
</feature>
<keyword evidence="12" id="KW-1185">Reference proteome</keyword>
<dbReference type="Gene3D" id="3.30.70.600">
    <property type="entry name" value="Ribosomal protein S10 domain"/>
    <property type="match status" value="1"/>
</dbReference>
<dbReference type="GO" id="GO:0005763">
    <property type="term" value="C:mitochondrial small ribosomal subunit"/>
    <property type="evidence" value="ECO:0007669"/>
    <property type="project" value="InterPro"/>
</dbReference>
<feature type="domain" description="Small ribosomal subunit protein uS10" evidence="10">
    <location>
        <begin position="80"/>
        <end position="177"/>
    </location>
</feature>
<dbReference type="InterPro" id="IPR040055">
    <property type="entry name" value="Ribosomal_uS10m"/>
</dbReference>
<comment type="subcellular location">
    <subcellularLocation>
        <location evidence="1">Mitochondrion</location>
    </subcellularLocation>
</comment>
<proteinExistence type="inferred from homology"/>
<evidence type="ECO:0000259" key="10">
    <source>
        <dbReference type="SMART" id="SM01403"/>
    </source>
</evidence>
<evidence type="ECO:0000256" key="5">
    <source>
        <dbReference type="ARBA" id="ARBA00023274"/>
    </source>
</evidence>
<protein>
    <recommendedName>
        <fullName evidence="6">Small ribosomal subunit protein uS10m</fullName>
    </recommendedName>
    <alternativeName>
        <fullName evidence="7">28S ribosomal protein S10, mitochondrial</fullName>
    </alternativeName>
</protein>
<comment type="similarity">
    <text evidence="2">Belongs to the universal ribosomal protein uS10 family.</text>
</comment>
<feature type="chain" id="PRO_5035446665" description="Small ribosomal subunit protein uS10m" evidence="9">
    <location>
        <begin position="23"/>
        <end position="204"/>
    </location>
</feature>